<protein>
    <submittedName>
        <fullName evidence="3">HD domain protein</fullName>
    </submittedName>
</protein>
<dbReference type="InterPro" id="IPR050124">
    <property type="entry name" value="tRNA_CCA-adding_enzyme"/>
</dbReference>
<evidence type="ECO:0000256" key="1">
    <source>
        <dbReference type="ARBA" id="ARBA00022741"/>
    </source>
</evidence>
<dbReference type="SUPFAM" id="SSF52540">
    <property type="entry name" value="P-loop containing nucleoside triphosphate hydrolases"/>
    <property type="match status" value="1"/>
</dbReference>
<feature type="domain" description="HD" evidence="2">
    <location>
        <begin position="42"/>
        <end position="136"/>
    </location>
</feature>
<dbReference type="InterPro" id="IPR006674">
    <property type="entry name" value="HD_domain"/>
</dbReference>
<dbReference type="NCBIfam" id="TIGR00277">
    <property type="entry name" value="HDIG"/>
    <property type="match status" value="1"/>
</dbReference>
<proteinExistence type="predicted"/>
<dbReference type="Proteomes" id="UP000316095">
    <property type="component" value="Unassembled WGS sequence"/>
</dbReference>
<dbReference type="SUPFAM" id="SSF109604">
    <property type="entry name" value="HD-domain/PDEase-like"/>
    <property type="match status" value="1"/>
</dbReference>
<dbReference type="Pfam" id="PF01966">
    <property type="entry name" value="HD"/>
    <property type="match status" value="1"/>
</dbReference>
<dbReference type="OrthoDB" id="9805698at2"/>
<gene>
    <name evidence="3" type="ORF">Pan54_08710</name>
</gene>
<dbReference type="PANTHER" id="PTHR47545:SF1">
    <property type="entry name" value="MULTIFUNCTIONAL CCA PROTEIN"/>
    <property type="match status" value="1"/>
</dbReference>
<dbReference type="Pfam" id="PF13671">
    <property type="entry name" value="AAA_33"/>
    <property type="match status" value="1"/>
</dbReference>
<comment type="caution">
    <text evidence="3">The sequence shown here is derived from an EMBL/GenBank/DDBJ whole genome shotgun (WGS) entry which is preliminary data.</text>
</comment>
<dbReference type="CDD" id="cd00077">
    <property type="entry name" value="HDc"/>
    <property type="match status" value="1"/>
</dbReference>
<organism evidence="3 4">
    <name type="scientific">Rubinisphaera italica</name>
    <dbReference type="NCBI Taxonomy" id="2527969"/>
    <lineage>
        <taxon>Bacteria</taxon>
        <taxon>Pseudomonadati</taxon>
        <taxon>Planctomycetota</taxon>
        <taxon>Planctomycetia</taxon>
        <taxon>Planctomycetales</taxon>
        <taxon>Planctomycetaceae</taxon>
        <taxon>Rubinisphaera</taxon>
    </lineage>
</organism>
<evidence type="ECO:0000313" key="4">
    <source>
        <dbReference type="Proteomes" id="UP000316095"/>
    </source>
</evidence>
<dbReference type="InterPro" id="IPR006675">
    <property type="entry name" value="HDIG_dom"/>
</dbReference>
<dbReference type="Gene3D" id="1.10.3090.10">
    <property type="entry name" value="cca-adding enzyme, domain 2"/>
    <property type="match status" value="1"/>
</dbReference>
<dbReference type="AlphaFoldDB" id="A0A5C5XAH1"/>
<reference evidence="3 4" key="1">
    <citation type="submission" date="2019-02" db="EMBL/GenBank/DDBJ databases">
        <title>Deep-cultivation of Planctomycetes and their phenomic and genomic characterization uncovers novel biology.</title>
        <authorList>
            <person name="Wiegand S."/>
            <person name="Jogler M."/>
            <person name="Boedeker C."/>
            <person name="Pinto D."/>
            <person name="Vollmers J."/>
            <person name="Rivas-Marin E."/>
            <person name="Kohn T."/>
            <person name="Peeters S.H."/>
            <person name="Heuer A."/>
            <person name="Rast P."/>
            <person name="Oberbeckmann S."/>
            <person name="Bunk B."/>
            <person name="Jeske O."/>
            <person name="Meyerdierks A."/>
            <person name="Storesund J.E."/>
            <person name="Kallscheuer N."/>
            <person name="Luecker S."/>
            <person name="Lage O.M."/>
            <person name="Pohl T."/>
            <person name="Merkel B.J."/>
            <person name="Hornburger P."/>
            <person name="Mueller R.-W."/>
            <person name="Bruemmer F."/>
            <person name="Labrenz M."/>
            <person name="Spormann A.M."/>
            <person name="Op Den Camp H."/>
            <person name="Overmann J."/>
            <person name="Amann R."/>
            <person name="Jetten M.S.M."/>
            <person name="Mascher T."/>
            <person name="Medema M.H."/>
            <person name="Devos D.P."/>
            <person name="Kaster A.-K."/>
            <person name="Ovreas L."/>
            <person name="Rohde M."/>
            <person name="Galperin M.Y."/>
            <person name="Jogler C."/>
        </authorList>
    </citation>
    <scope>NUCLEOTIDE SEQUENCE [LARGE SCALE GENOMIC DNA]</scope>
    <source>
        <strain evidence="3 4">Pan54</strain>
    </source>
</reference>
<accession>A0A5C5XAH1</accession>
<dbReference type="EMBL" id="SJPG01000001">
    <property type="protein sequence ID" value="TWT60157.1"/>
    <property type="molecule type" value="Genomic_DNA"/>
</dbReference>
<dbReference type="Gene3D" id="3.40.50.300">
    <property type="entry name" value="P-loop containing nucleotide triphosphate hydrolases"/>
    <property type="match status" value="1"/>
</dbReference>
<dbReference type="InterPro" id="IPR003607">
    <property type="entry name" value="HD/PDEase_dom"/>
</dbReference>
<evidence type="ECO:0000259" key="2">
    <source>
        <dbReference type="Pfam" id="PF01966"/>
    </source>
</evidence>
<dbReference type="RefSeq" id="WP_146502311.1">
    <property type="nucleotide sequence ID" value="NZ_SJPG01000001.1"/>
</dbReference>
<dbReference type="InterPro" id="IPR027417">
    <property type="entry name" value="P-loop_NTPase"/>
</dbReference>
<keyword evidence="1" id="KW-0547">Nucleotide-binding</keyword>
<sequence>MNWEQLKMKSLEDITAWAETQSWCLAMSECAQDAEWHSEGDVWTHTKMVLDQLFELEEWPSLSNHEQIVLIFTALFHDVAKPLTTEVDSETGRVRSPKHAVKGEHVARKVLRELECDLATREEIARLVRYHGRPAFLLEREEPAHEVVRLSWLVNNKLLYLFALADTRGRDTESMSRPEENLYFWKMMAQESNCYTQPFSFANDHARFLFSQQQKPNLHYVPHEDYSCTVTLMVGLPGSGKDTWLSRHRHDFPVVSLDDIRDELDVDPTDNQGQVAQLARERCRELLRAGTSFAFNATNTMKLTRTRWVDLFADYNARIEIVFLEPKFDHILRQNKSRSKVVPDRVIHRLAEKCEPPTWLECHQLIVTDGQSHQA</sequence>
<keyword evidence="4" id="KW-1185">Reference proteome</keyword>
<dbReference type="PANTHER" id="PTHR47545">
    <property type="entry name" value="MULTIFUNCTIONAL CCA PROTEIN"/>
    <property type="match status" value="1"/>
</dbReference>
<evidence type="ECO:0000313" key="3">
    <source>
        <dbReference type="EMBL" id="TWT60157.1"/>
    </source>
</evidence>
<name>A0A5C5XAH1_9PLAN</name>
<dbReference type="GO" id="GO:0000166">
    <property type="term" value="F:nucleotide binding"/>
    <property type="evidence" value="ECO:0007669"/>
    <property type="project" value="UniProtKB-KW"/>
</dbReference>